<dbReference type="InterPro" id="IPR015854">
    <property type="entry name" value="ABC_transpr_LolD-like"/>
</dbReference>
<evidence type="ECO:0000313" key="7">
    <source>
        <dbReference type="Proteomes" id="UP000515800"/>
    </source>
</evidence>
<dbReference type="GO" id="GO:0005524">
    <property type="term" value="F:ATP binding"/>
    <property type="evidence" value="ECO:0007669"/>
    <property type="project" value="UniProtKB-KW"/>
</dbReference>
<dbReference type="PANTHER" id="PTHR24220:SF689">
    <property type="entry name" value="LIPOPROTEIN-RELEASING SYSTEM ATP-BINDING PROTEIN LOLD"/>
    <property type="match status" value="1"/>
</dbReference>
<protein>
    <submittedName>
        <fullName evidence="6">ABC transporter ATP-binding protein</fullName>
    </submittedName>
</protein>
<dbReference type="KEGG" id="wdi:H9L19_02300"/>
<dbReference type="InterPro" id="IPR017911">
    <property type="entry name" value="MacB-like_ATP-bd"/>
</dbReference>
<dbReference type="GO" id="GO:0022857">
    <property type="term" value="F:transmembrane transporter activity"/>
    <property type="evidence" value="ECO:0007669"/>
    <property type="project" value="TreeGrafter"/>
</dbReference>
<dbReference type="SMART" id="SM00382">
    <property type="entry name" value="AAA"/>
    <property type="match status" value="1"/>
</dbReference>
<name>A0A7G9T6J4_9LACO</name>
<evidence type="ECO:0000259" key="5">
    <source>
        <dbReference type="PROSITE" id="PS50893"/>
    </source>
</evidence>
<gene>
    <name evidence="6" type="ORF">H9L19_02300</name>
</gene>
<evidence type="ECO:0000256" key="2">
    <source>
        <dbReference type="ARBA" id="ARBA00022448"/>
    </source>
</evidence>
<dbReference type="InterPro" id="IPR003593">
    <property type="entry name" value="AAA+_ATPase"/>
</dbReference>
<keyword evidence="3" id="KW-0547">Nucleotide-binding</keyword>
<dbReference type="CDD" id="cd03255">
    <property type="entry name" value="ABC_MJ0796_LolCDE_FtsE"/>
    <property type="match status" value="1"/>
</dbReference>
<evidence type="ECO:0000256" key="3">
    <source>
        <dbReference type="ARBA" id="ARBA00022741"/>
    </source>
</evidence>
<dbReference type="Gene3D" id="3.40.50.300">
    <property type="entry name" value="P-loop containing nucleotide triphosphate hydrolases"/>
    <property type="match status" value="1"/>
</dbReference>
<dbReference type="Pfam" id="PF00005">
    <property type="entry name" value="ABC_tran"/>
    <property type="match status" value="1"/>
</dbReference>
<keyword evidence="4 6" id="KW-0067">ATP-binding</keyword>
<dbReference type="PANTHER" id="PTHR24220">
    <property type="entry name" value="IMPORT ATP-BINDING PROTEIN"/>
    <property type="match status" value="1"/>
</dbReference>
<dbReference type="AlphaFoldDB" id="A0A7G9T6J4"/>
<evidence type="ECO:0000313" key="6">
    <source>
        <dbReference type="EMBL" id="QNN75719.1"/>
    </source>
</evidence>
<reference evidence="6 7" key="1">
    <citation type="submission" date="2020-08" db="EMBL/GenBank/DDBJ databases">
        <title>Genome sequence of Weissella diestrammenae KACC 16890T.</title>
        <authorList>
            <person name="Hyun D.-W."/>
            <person name="Bae J.-W."/>
        </authorList>
    </citation>
    <scope>NUCLEOTIDE SEQUENCE [LARGE SCALE GENOMIC DNA]</scope>
    <source>
        <strain evidence="6 7">KACC 16890</strain>
    </source>
</reference>
<dbReference type="InterPro" id="IPR017871">
    <property type="entry name" value="ABC_transporter-like_CS"/>
</dbReference>
<evidence type="ECO:0000256" key="4">
    <source>
        <dbReference type="ARBA" id="ARBA00022840"/>
    </source>
</evidence>
<dbReference type="InterPro" id="IPR027417">
    <property type="entry name" value="P-loop_NTPase"/>
</dbReference>
<dbReference type="Proteomes" id="UP000515800">
    <property type="component" value="Chromosome"/>
</dbReference>
<organism evidence="6 7">
    <name type="scientific">Weissella diestrammenae</name>
    <dbReference type="NCBI Taxonomy" id="1162633"/>
    <lineage>
        <taxon>Bacteria</taxon>
        <taxon>Bacillati</taxon>
        <taxon>Bacillota</taxon>
        <taxon>Bacilli</taxon>
        <taxon>Lactobacillales</taxon>
        <taxon>Lactobacillaceae</taxon>
        <taxon>Weissella</taxon>
    </lineage>
</organism>
<keyword evidence="2" id="KW-0813">Transport</keyword>
<feature type="domain" description="ABC transporter" evidence="5">
    <location>
        <begin position="3"/>
        <end position="221"/>
    </location>
</feature>
<dbReference type="InterPro" id="IPR003439">
    <property type="entry name" value="ABC_transporter-like_ATP-bd"/>
</dbReference>
<dbReference type="RefSeq" id="WP_187529551.1">
    <property type="nucleotide sequence ID" value="NZ_CP060724.1"/>
</dbReference>
<dbReference type="EMBL" id="CP060724">
    <property type="protein sequence ID" value="QNN75719.1"/>
    <property type="molecule type" value="Genomic_DNA"/>
</dbReference>
<dbReference type="PROSITE" id="PS00211">
    <property type="entry name" value="ABC_TRANSPORTER_1"/>
    <property type="match status" value="1"/>
</dbReference>
<proteinExistence type="inferred from homology"/>
<comment type="similarity">
    <text evidence="1">Belongs to the ABC transporter superfamily.</text>
</comment>
<dbReference type="GO" id="GO:0016887">
    <property type="term" value="F:ATP hydrolysis activity"/>
    <property type="evidence" value="ECO:0007669"/>
    <property type="project" value="InterPro"/>
</dbReference>
<evidence type="ECO:0000256" key="1">
    <source>
        <dbReference type="ARBA" id="ARBA00005417"/>
    </source>
</evidence>
<dbReference type="SUPFAM" id="SSF52540">
    <property type="entry name" value="P-loop containing nucleoside triphosphate hydrolases"/>
    <property type="match status" value="1"/>
</dbReference>
<accession>A0A7G9T6J4</accession>
<keyword evidence="7" id="KW-1185">Reference proteome</keyword>
<dbReference type="PROSITE" id="PS50893">
    <property type="entry name" value="ABC_TRANSPORTER_2"/>
    <property type="match status" value="1"/>
</dbReference>
<sequence>MTLTVEKLTHWYSDSSQKLYEDVNLTFDAGKFYAIVGESGSGKTTLLSFIAGLDEPREGRILVDGIDAKKIGLTRYRQRHVATIFQAYNLLNTMTAYQNIETALAITHSKHQKDSKYILAALSRVGINANQARQKVQKLSGGEQQRVAIVRALLVDAPVVVADEPTGNLDHENSQIIVELFKALAHEYHKTVIMITHDEKVAQQADVEMKLRANQFEVQTVN</sequence>
<dbReference type="GO" id="GO:0005886">
    <property type="term" value="C:plasma membrane"/>
    <property type="evidence" value="ECO:0007669"/>
    <property type="project" value="TreeGrafter"/>
</dbReference>